<proteinExistence type="predicted"/>
<name>A0A0M2K1N5_9MYCO</name>
<evidence type="ECO:0000313" key="3">
    <source>
        <dbReference type="Proteomes" id="UP000034150"/>
    </source>
</evidence>
<dbReference type="EMBL" id="LAUZ02000015">
    <property type="protein sequence ID" value="KKF03278.1"/>
    <property type="molecule type" value="Genomic_DNA"/>
</dbReference>
<organism evidence="2 3">
    <name type="scientific">Mycolicibacterium obuense</name>
    <dbReference type="NCBI Taxonomy" id="1807"/>
    <lineage>
        <taxon>Bacteria</taxon>
        <taxon>Bacillati</taxon>
        <taxon>Actinomycetota</taxon>
        <taxon>Actinomycetes</taxon>
        <taxon>Mycobacteriales</taxon>
        <taxon>Mycobacteriaceae</taxon>
        <taxon>Mycolicibacterium</taxon>
    </lineage>
</organism>
<evidence type="ECO:0000256" key="1">
    <source>
        <dbReference type="SAM" id="MobiDB-lite"/>
    </source>
</evidence>
<comment type="caution">
    <text evidence="2">The sequence shown here is derived from an EMBL/GenBank/DDBJ whole genome shotgun (WGS) entry which is preliminary data.</text>
</comment>
<evidence type="ECO:0000313" key="2">
    <source>
        <dbReference type="EMBL" id="KKF03278.1"/>
    </source>
</evidence>
<dbReference type="AlphaFoldDB" id="A0A0M2K1N5"/>
<dbReference type="PATRIC" id="fig|1807.13.peg.1841"/>
<reference evidence="2 3" key="1">
    <citation type="journal article" date="2015" name="Genome Announc.">
        <title>Draft Genome Sequence of Mycobacterium obuense Strain UC1, Isolated from Patient Sputum.</title>
        <authorList>
            <person name="Greninger A.L."/>
            <person name="Cunningham G."/>
            <person name="Hsu E.D."/>
            <person name="Yu J.M."/>
            <person name="Chiu C.Y."/>
            <person name="Miller S."/>
        </authorList>
    </citation>
    <scope>NUCLEOTIDE SEQUENCE [LARGE SCALE GENOMIC DNA]</scope>
    <source>
        <strain evidence="2 3">UC1</strain>
    </source>
</reference>
<keyword evidence="3" id="KW-1185">Reference proteome</keyword>
<dbReference type="OrthoDB" id="4761867at2"/>
<dbReference type="RefSeq" id="WP_046361799.1">
    <property type="nucleotide sequence ID" value="NZ_LAUZ02000015.1"/>
</dbReference>
<protein>
    <submittedName>
        <fullName evidence="2">Uncharacterized protein</fullName>
    </submittedName>
</protein>
<feature type="region of interest" description="Disordered" evidence="1">
    <location>
        <begin position="172"/>
        <end position="193"/>
    </location>
</feature>
<gene>
    <name evidence="2" type="ORF">WN67_04105</name>
</gene>
<dbReference type="Proteomes" id="UP000034150">
    <property type="component" value="Unassembled WGS sequence"/>
</dbReference>
<accession>A0A0M2K1N5</accession>
<sequence>MDTQPPPAEHADARHARLRASQLDAFERSLRDHLDNLPTTWTVAKKSDRCWAIVDVHGTPRTATRYTTKRAAIEAHGDRQHDRQLQDRTHWYLGEADARSRPLEADETALVNWVISETSPDLEWVDRNGLACRAEMTCAGAAAIHRFDEHGFDVWGYDRDGRYAPAYDRAPLQASPFPVRDDTAPAVEPASQG</sequence>